<dbReference type="SUPFAM" id="SSF55608">
    <property type="entry name" value="Homing endonucleases"/>
    <property type="match status" value="1"/>
</dbReference>
<keyword evidence="2" id="KW-1133">Transmembrane helix</keyword>
<organism evidence="4">
    <name type="scientific">Phanerochaete carnosa</name>
    <dbReference type="NCBI Taxonomy" id="231932"/>
    <lineage>
        <taxon>Eukaryota</taxon>
        <taxon>Fungi</taxon>
        <taxon>Dikarya</taxon>
        <taxon>Basidiomycota</taxon>
        <taxon>Agaricomycotina</taxon>
        <taxon>Agaricomycetes</taxon>
        <taxon>Polyporales</taxon>
        <taxon>Phanerochaetaceae</taxon>
        <taxon>Phanerochaete</taxon>
    </lineage>
</organism>
<keyword evidence="2" id="KW-0472">Membrane</keyword>
<comment type="function">
    <text evidence="1">Mitochondrial DNA endonuclease involved in intron homing.</text>
</comment>
<name>A0A895KWP4_9APHY</name>
<evidence type="ECO:0000256" key="1">
    <source>
        <dbReference type="ARBA" id="ARBA00002670"/>
    </source>
</evidence>
<keyword evidence="2" id="KW-0812">Transmembrane</keyword>
<accession>A0A895KWP4</accession>
<feature type="domain" description="Homing endonuclease LAGLIDADG" evidence="3">
    <location>
        <begin position="15"/>
        <end position="109"/>
    </location>
</feature>
<dbReference type="EMBL" id="MT090080">
    <property type="protein sequence ID" value="QRZ60422.1"/>
    <property type="molecule type" value="Genomic_DNA"/>
</dbReference>
<dbReference type="InterPro" id="IPR027434">
    <property type="entry name" value="Homing_endonucl"/>
</dbReference>
<keyword evidence="4" id="KW-0496">Mitochondrion</keyword>
<keyword evidence="4" id="KW-0540">Nuclease</keyword>
<dbReference type="GeneID" id="67278570"/>
<dbReference type="InterPro" id="IPR004860">
    <property type="entry name" value="LAGLIDADG_dom"/>
</dbReference>
<keyword evidence="4" id="KW-0255">Endonuclease</keyword>
<dbReference type="AlphaFoldDB" id="A0A895KWP4"/>
<geneLocation type="mitochondrion" evidence="4"/>
<reference evidence="4" key="1">
    <citation type="journal article" date="2020" name="Int. J. Biol. Macromol.">
        <title>The 206 kbp mitochondrial genome of Phanerochaete carnosa reveals dynamics of introns, accumulation of repeat sequences and plasmid-derived genes.</title>
        <authorList>
            <person name="Wang X."/>
            <person name="Song A."/>
            <person name="Wang F."/>
            <person name="Chen M."/>
            <person name="Li X."/>
            <person name="Li Q."/>
            <person name="Liu N."/>
        </authorList>
    </citation>
    <scope>NUCLEOTIDE SEQUENCE</scope>
</reference>
<protein>
    <submittedName>
        <fullName evidence="4">LAGLIDADG homing endonuclease</fullName>
    </submittedName>
</protein>
<proteinExistence type="predicted"/>
<gene>
    <name evidence="4" type="primary">orf153</name>
</gene>
<sequence length="153" mass="17638">MVCYWVGEAESYIFNNNKEIKLIIKIEGKHISYITDIHRKVSNLGYCEQKLPRINTKLGKKGTLNKLMLLHTHKNNNYLELYNKWYVDKLNKNIPNDIFNYFNEESLAYCLFRLRCYATEGQISKAGFSIAFSLSLLLLLCFTALCSSGSSGC</sequence>
<evidence type="ECO:0000259" key="3">
    <source>
        <dbReference type="Pfam" id="PF03161"/>
    </source>
</evidence>
<dbReference type="RefSeq" id="YP_010170441.1">
    <property type="nucleotide sequence ID" value="NC_057606.1"/>
</dbReference>
<keyword evidence="4" id="KW-0378">Hydrolase</keyword>
<dbReference type="Pfam" id="PF03161">
    <property type="entry name" value="LAGLIDADG_2"/>
    <property type="match status" value="1"/>
</dbReference>
<feature type="transmembrane region" description="Helical" evidence="2">
    <location>
        <begin position="126"/>
        <end position="146"/>
    </location>
</feature>
<evidence type="ECO:0000313" key="4">
    <source>
        <dbReference type="EMBL" id="QRZ60422.1"/>
    </source>
</evidence>
<evidence type="ECO:0000256" key="2">
    <source>
        <dbReference type="SAM" id="Phobius"/>
    </source>
</evidence>
<dbReference type="GO" id="GO:0004519">
    <property type="term" value="F:endonuclease activity"/>
    <property type="evidence" value="ECO:0007669"/>
    <property type="project" value="UniProtKB-KW"/>
</dbReference>